<dbReference type="Gene3D" id="3.40.50.720">
    <property type="entry name" value="NAD(P)-binding Rossmann-like Domain"/>
    <property type="match status" value="1"/>
</dbReference>
<dbReference type="EMBL" id="RPFW01000003">
    <property type="protein sequence ID" value="TVZ04698.1"/>
    <property type="molecule type" value="Genomic_DNA"/>
</dbReference>
<evidence type="ECO:0000313" key="5">
    <source>
        <dbReference type="EMBL" id="TVZ04698.1"/>
    </source>
</evidence>
<evidence type="ECO:0000256" key="4">
    <source>
        <dbReference type="RuleBase" id="RU000363"/>
    </source>
</evidence>
<comment type="similarity">
    <text evidence="1 4">Belongs to the short-chain dehydrogenases/reductases (SDR) family.</text>
</comment>
<dbReference type="InterPro" id="IPR036291">
    <property type="entry name" value="NAD(P)-bd_dom_sf"/>
</dbReference>
<keyword evidence="2" id="KW-0521">NADP</keyword>
<reference evidence="5 6" key="1">
    <citation type="submission" date="2018-11" db="EMBL/GenBank/DDBJ databases">
        <title>Trebonia kvetii gen.nov., sp.nov., a novel acidophilic actinobacterium, and proposal of the new actinobacterial family Treboniaceae fam. nov.</title>
        <authorList>
            <person name="Rapoport D."/>
            <person name="Sagova-Mareckova M."/>
            <person name="Sedlacek I."/>
            <person name="Provaznik J."/>
            <person name="Kralova S."/>
            <person name="Pavlinic D."/>
            <person name="Benes V."/>
            <person name="Kopecky J."/>
        </authorList>
    </citation>
    <scope>NUCLEOTIDE SEQUENCE [LARGE SCALE GENOMIC DNA]</scope>
    <source>
        <strain evidence="5 6">15Tr583</strain>
    </source>
</reference>
<evidence type="ECO:0000313" key="6">
    <source>
        <dbReference type="Proteomes" id="UP000460272"/>
    </source>
</evidence>
<dbReference type="SUPFAM" id="SSF51735">
    <property type="entry name" value="NAD(P)-binding Rossmann-fold domains"/>
    <property type="match status" value="1"/>
</dbReference>
<dbReference type="PROSITE" id="PS00061">
    <property type="entry name" value="ADH_SHORT"/>
    <property type="match status" value="1"/>
</dbReference>
<dbReference type="PRINTS" id="PR00081">
    <property type="entry name" value="GDHRDH"/>
</dbReference>
<dbReference type="Pfam" id="PF00106">
    <property type="entry name" value="adh_short"/>
    <property type="match status" value="1"/>
</dbReference>
<dbReference type="PRINTS" id="PR00080">
    <property type="entry name" value="SDRFAMILY"/>
</dbReference>
<comment type="caution">
    <text evidence="5">The sequence shown here is derived from an EMBL/GenBank/DDBJ whole genome shotgun (WGS) entry which is preliminary data.</text>
</comment>
<dbReference type="PANTHER" id="PTHR43490:SF99">
    <property type="entry name" value="SHORT-CHAIN DEHYDROGENASE_REDUCTASE"/>
    <property type="match status" value="1"/>
</dbReference>
<name>A0A6P2C0J1_9ACTN</name>
<dbReference type="AlphaFoldDB" id="A0A6P2C0J1"/>
<dbReference type="GO" id="GO:0016491">
    <property type="term" value="F:oxidoreductase activity"/>
    <property type="evidence" value="ECO:0007669"/>
    <property type="project" value="UniProtKB-KW"/>
</dbReference>
<protein>
    <submittedName>
        <fullName evidence="5">SDR family NAD(P)-dependent oxidoreductase</fullName>
    </submittedName>
</protein>
<dbReference type="Proteomes" id="UP000460272">
    <property type="component" value="Unassembled WGS sequence"/>
</dbReference>
<evidence type="ECO:0000256" key="1">
    <source>
        <dbReference type="ARBA" id="ARBA00006484"/>
    </source>
</evidence>
<gene>
    <name evidence="5" type="ORF">EAS64_18220</name>
</gene>
<evidence type="ECO:0000256" key="2">
    <source>
        <dbReference type="ARBA" id="ARBA00022857"/>
    </source>
</evidence>
<proteinExistence type="inferred from homology"/>
<organism evidence="5 6">
    <name type="scientific">Trebonia kvetii</name>
    <dbReference type="NCBI Taxonomy" id="2480626"/>
    <lineage>
        <taxon>Bacteria</taxon>
        <taxon>Bacillati</taxon>
        <taxon>Actinomycetota</taxon>
        <taxon>Actinomycetes</taxon>
        <taxon>Streptosporangiales</taxon>
        <taxon>Treboniaceae</taxon>
        <taxon>Trebonia</taxon>
    </lineage>
</organism>
<keyword evidence="3" id="KW-0560">Oxidoreductase</keyword>
<sequence>MPARSQLPVAVVTGASQGVGLEVCRQLAALGYAVVLGSRDLRRAESAAKELDADGERVTPAHIEVDNSVNVGQLATWIQQRFGRVDAIVNNAATQPDRWATAGTSDLSPVAEALDVNLFGAWRVIQALLPLLRRSPRPRIVNVSSEAGSIALMSGGRPAYSISKAALNALTRSLAGELYRDGILVNAVDPGSVTGEGARGGGRSAAQAAASVVWAVSLPNGGPTGTFTRDGRELPW</sequence>
<dbReference type="InterPro" id="IPR002347">
    <property type="entry name" value="SDR_fam"/>
</dbReference>
<keyword evidence="6" id="KW-1185">Reference proteome</keyword>
<dbReference type="PANTHER" id="PTHR43490">
    <property type="entry name" value="(+)-NEOMENTHOL DEHYDROGENASE"/>
    <property type="match status" value="1"/>
</dbReference>
<evidence type="ECO:0000256" key="3">
    <source>
        <dbReference type="ARBA" id="ARBA00023002"/>
    </source>
</evidence>
<dbReference type="OrthoDB" id="9781117at2"/>
<dbReference type="RefSeq" id="WP_145854883.1">
    <property type="nucleotide sequence ID" value="NZ_RPFW01000003.1"/>
</dbReference>
<accession>A0A6P2C0J1</accession>
<dbReference type="InterPro" id="IPR020904">
    <property type="entry name" value="Sc_DH/Rdtase_CS"/>
</dbReference>